<dbReference type="RefSeq" id="WP_298382744.1">
    <property type="nucleotide sequence ID" value="NZ_JBFSHR010000059.1"/>
</dbReference>
<dbReference type="PANTHER" id="PTHR24104">
    <property type="entry name" value="E3 UBIQUITIN-PROTEIN LIGASE NHLRC1-RELATED"/>
    <property type="match status" value="1"/>
</dbReference>
<dbReference type="InterPro" id="IPR050952">
    <property type="entry name" value="TRIM-NHL_E3_ligases"/>
</dbReference>
<dbReference type="Proteomes" id="UP001560267">
    <property type="component" value="Unassembled WGS sequence"/>
</dbReference>
<protein>
    <recommendedName>
        <fullName evidence="4">NHL repeat-containing protein</fullName>
    </recommendedName>
</protein>
<keyword evidence="1" id="KW-0677">Repeat</keyword>
<evidence type="ECO:0000313" key="2">
    <source>
        <dbReference type="EMBL" id="MEX6430526.1"/>
    </source>
</evidence>
<proteinExistence type="predicted"/>
<dbReference type="InterPro" id="IPR011042">
    <property type="entry name" value="6-blade_b-propeller_TolB-like"/>
</dbReference>
<dbReference type="SUPFAM" id="SSF63825">
    <property type="entry name" value="YWTD domain"/>
    <property type="match status" value="1"/>
</dbReference>
<dbReference type="PANTHER" id="PTHR24104:SF25">
    <property type="entry name" value="PROTEIN LIN-41"/>
    <property type="match status" value="1"/>
</dbReference>
<evidence type="ECO:0000256" key="1">
    <source>
        <dbReference type="ARBA" id="ARBA00022737"/>
    </source>
</evidence>
<sequence>MVRPVRVYGGQESGGLRLPAAQASRRNLYGPRGVTIWGDDLIVCDTGNHRVLFYRDFLTRRQLQADLVLGQPDFDSEHPSNPDARHGLFMPTDAQVVEDWLIIADSWNHRLVGYRLRDLGRNDCELALVIGQPNPGVVDANQGNQVCDDRSLYWPFGFAVLADGFYVADAGNRRVLRWRDWQSATREPAELVLGQDDPSHREDNRGRLGGDSFRWPHAIDGEGDVIFIADPGNHRVLGFREPHVDREADIVIGQPSCMENSEWPYAPQGPDRLRFPYGISVDAHRLAIADSANNRVLVFDSLPTGCGEKAQRVLGQPDFEAYGENRWDVLADNTLCWPYGVDMVDDIIAIADTGNNRIVIWTLED</sequence>
<dbReference type="InterPro" id="IPR001258">
    <property type="entry name" value="NHL_repeat"/>
</dbReference>
<comment type="caution">
    <text evidence="2">The sequence shown here is derived from an EMBL/GenBank/DDBJ whole genome shotgun (WGS) entry which is preliminary data.</text>
</comment>
<keyword evidence="3" id="KW-1185">Reference proteome</keyword>
<accession>A0ABV3Y6H0</accession>
<gene>
    <name evidence="2" type="ORF">AB6A68_11890</name>
</gene>
<name>A0ABV3Y6H0_9ACTN</name>
<evidence type="ECO:0000313" key="3">
    <source>
        <dbReference type="Proteomes" id="UP001560267"/>
    </source>
</evidence>
<evidence type="ECO:0008006" key="4">
    <source>
        <dbReference type="Google" id="ProtNLM"/>
    </source>
</evidence>
<dbReference type="Gene3D" id="2.120.10.30">
    <property type="entry name" value="TolB, C-terminal domain"/>
    <property type="match status" value="2"/>
</dbReference>
<dbReference type="EMBL" id="JBFSHR010000059">
    <property type="protein sequence ID" value="MEX6430526.1"/>
    <property type="molecule type" value="Genomic_DNA"/>
</dbReference>
<dbReference type="Pfam" id="PF01436">
    <property type="entry name" value="NHL"/>
    <property type="match status" value="1"/>
</dbReference>
<reference evidence="2 3" key="1">
    <citation type="submission" date="2024-07" db="EMBL/GenBank/DDBJ databases">
        <title>Draft Genome Sequence of Ferrimicrobium acidiphilum Strain YE2023, Isolated from a Pulp of Bioleach Reactor.</title>
        <authorList>
            <person name="Elkina Y.A."/>
            <person name="Bulaeva A.G."/>
            <person name="Beletsky A.V."/>
            <person name="Mardanov A.V."/>
        </authorList>
    </citation>
    <scope>NUCLEOTIDE SEQUENCE [LARGE SCALE GENOMIC DNA]</scope>
    <source>
        <strain evidence="2 3">YE2023</strain>
    </source>
</reference>
<organism evidence="2 3">
    <name type="scientific">Ferrimicrobium acidiphilum</name>
    <dbReference type="NCBI Taxonomy" id="121039"/>
    <lineage>
        <taxon>Bacteria</taxon>
        <taxon>Bacillati</taxon>
        <taxon>Actinomycetota</taxon>
        <taxon>Acidimicrobiia</taxon>
        <taxon>Acidimicrobiales</taxon>
        <taxon>Acidimicrobiaceae</taxon>
        <taxon>Ferrimicrobium</taxon>
    </lineage>
</organism>